<evidence type="ECO:0000313" key="2">
    <source>
        <dbReference type="EMBL" id="SBP25492.1"/>
    </source>
</evidence>
<gene>
    <name evidence="2" type="primary">Nfu_g_1_011310</name>
</gene>
<name>A0A1A7Y4W6_9TELE</name>
<accession>A0A1A7Y4W6</accession>
<organism evidence="2">
    <name type="scientific">Iconisemion striatum</name>
    <dbReference type="NCBI Taxonomy" id="60296"/>
    <lineage>
        <taxon>Eukaryota</taxon>
        <taxon>Metazoa</taxon>
        <taxon>Chordata</taxon>
        <taxon>Craniata</taxon>
        <taxon>Vertebrata</taxon>
        <taxon>Euteleostomi</taxon>
        <taxon>Actinopterygii</taxon>
        <taxon>Neopterygii</taxon>
        <taxon>Teleostei</taxon>
        <taxon>Neoteleostei</taxon>
        <taxon>Acanthomorphata</taxon>
        <taxon>Ovalentaria</taxon>
        <taxon>Atherinomorphae</taxon>
        <taxon>Cyprinodontiformes</taxon>
        <taxon>Nothobranchiidae</taxon>
        <taxon>Iconisemion</taxon>
    </lineage>
</organism>
<reference evidence="2" key="2">
    <citation type="submission" date="2016-06" db="EMBL/GenBank/DDBJ databases">
        <title>The genome of a short-lived fish provides insights into sex chromosome evolution and the genetic control of aging.</title>
        <authorList>
            <person name="Reichwald K."/>
            <person name="Felder M."/>
            <person name="Petzold A."/>
            <person name="Koch P."/>
            <person name="Groth M."/>
            <person name="Platzer M."/>
        </authorList>
    </citation>
    <scope>NUCLEOTIDE SEQUENCE</scope>
    <source>
        <tissue evidence="2">Brain</tissue>
    </source>
</reference>
<reference evidence="2" key="1">
    <citation type="submission" date="2016-05" db="EMBL/GenBank/DDBJ databases">
        <authorList>
            <person name="Lavstsen T."/>
            <person name="Jespersen J.S."/>
        </authorList>
    </citation>
    <scope>NUCLEOTIDE SEQUENCE</scope>
    <source>
        <tissue evidence="2">Brain</tissue>
    </source>
</reference>
<protein>
    <submittedName>
        <fullName evidence="2">Uncharacterized protein</fullName>
    </submittedName>
</protein>
<dbReference type="AlphaFoldDB" id="A0A1A7Y4W6"/>
<evidence type="ECO:0000256" key="1">
    <source>
        <dbReference type="SAM" id="SignalP"/>
    </source>
</evidence>
<keyword evidence="1" id="KW-0732">Signal</keyword>
<feature type="signal peptide" evidence="1">
    <location>
        <begin position="1"/>
        <end position="22"/>
    </location>
</feature>
<sequence length="101" mass="11531">QLRKPGGLGPVFCFLTLPNVSADLLCIVGRKHVPVHGAPAGVNQRRSRRSFWDDKARRAGRRPACRRRRRNVFCHFSGFSEHACDRCVFSQSRMNEAPRQN</sequence>
<proteinExistence type="predicted"/>
<feature type="non-terminal residue" evidence="2">
    <location>
        <position position="1"/>
    </location>
</feature>
<feature type="chain" id="PRO_5008363638" evidence="1">
    <location>
        <begin position="23"/>
        <end position="101"/>
    </location>
</feature>
<dbReference type="EMBL" id="HADX01003260">
    <property type="protein sequence ID" value="SBP25492.1"/>
    <property type="molecule type" value="Transcribed_RNA"/>
</dbReference>